<evidence type="ECO:0000259" key="2">
    <source>
        <dbReference type="Pfam" id="PF20411"/>
    </source>
</evidence>
<reference evidence="3" key="1">
    <citation type="journal article" date="2020" name="Nat. Commun.">
        <title>Large-scale genome sequencing of mycorrhizal fungi provides insights into the early evolution of symbiotic traits.</title>
        <authorList>
            <person name="Miyauchi S."/>
            <person name="Kiss E."/>
            <person name="Kuo A."/>
            <person name="Drula E."/>
            <person name="Kohler A."/>
            <person name="Sanchez-Garcia M."/>
            <person name="Morin E."/>
            <person name="Andreopoulos B."/>
            <person name="Barry K.W."/>
            <person name="Bonito G."/>
            <person name="Buee M."/>
            <person name="Carver A."/>
            <person name="Chen C."/>
            <person name="Cichocki N."/>
            <person name="Clum A."/>
            <person name="Culley D."/>
            <person name="Crous P.W."/>
            <person name="Fauchery L."/>
            <person name="Girlanda M."/>
            <person name="Hayes R.D."/>
            <person name="Keri Z."/>
            <person name="LaButti K."/>
            <person name="Lipzen A."/>
            <person name="Lombard V."/>
            <person name="Magnuson J."/>
            <person name="Maillard F."/>
            <person name="Murat C."/>
            <person name="Nolan M."/>
            <person name="Ohm R.A."/>
            <person name="Pangilinan J."/>
            <person name="Pereira M.F."/>
            <person name="Perotto S."/>
            <person name="Peter M."/>
            <person name="Pfister S."/>
            <person name="Riley R."/>
            <person name="Sitrit Y."/>
            <person name="Stielow J.B."/>
            <person name="Szollosi G."/>
            <person name="Zifcakova L."/>
            <person name="Stursova M."/>
            <person name="Spatafora J.W."/>
            <person name="Tedersoo L."/>
            <person name="Vaario L.M."/>
            <person name="Yamada A."/>
            <person name="Yan M."/>
            <person name="Wang P."/>
            <person name="Xu J."/>
            <person name="Bruns T."/>
            <person name="Baldrian P."/>
            <person name="Vilgalys R."/>
            <person name="Dunand C."/>
            <person name="Henrissat B."/>
            <person name="Grigoriev I.V."/>
            <person name="Hibbett D."/>
            <person name="Nagy L.G."/>
            <person name="Martin F.M."/>
        </authorList>
    </citation>
    <scope>NUCLEOTIDE SEQUENCE</scope>
    <source>
        <strain evidence="3">UH-Tt-Lm1</strain>
    </source>
</reference>
<dbReference type="OrthoDB" id="3176940at2759"/>
<protein>
    <recommendedName>
        <fullName evidence="2">DUF6697 domain-containing protein</fullName>
    </recommendedName>
</protein>
<dbReference type="InterPro" id="IPR046520">
    <property type="entry name" value="DUF6697"/>
</dbReference>
<dbReference type="EMBL" id="WIUZ02000003">
    <property type="protein sequence ID" value="KAF9789763.1"/>
    <property type="molecule type" value="Genomic_DNA"/>
</dbReference>
<evidence type="ECO:0000256" key="1">
    <source>
        <dbReference type="SAM" id="MobiDB-lite"/>
    </source>
</evidence>
<dbReference type="Proteomes" id="UP000736335">
    <property type="component" value="Unassembled WGS sequence"/>
</dbReference>
<organism evidence="3 4">
    <name type="scientific">Thelephora terrestris</name>
    <dbReference type="NCBI Taxonomy" id="56493"/>
    <lineage>
        <taxon>Eukaryota</taxon>
        <taxon>Fungi</taxon>
        <taxon>Dikarya</taxon>
        <taxon>Basidiomycota</taxon>
        <taxon>Agaricomycotina</taxon>
        <taxon>Agaricomycetes</taxon>
        <taxon>Thelephorales</taxon>
        <taxon>Thelephoraceae</taxon>
        <taxon>Thelephora</taxon>
    </lineage>
</organism>
<sequence length="289" mass="32601">MDSVLTPKGFPVASGSHKAEQKVSVSIDNKPKLKGKKKGASEFTMDNALLDKRLLAVGPDFEVDNDRIRHQHVGLISRATMSRVFGGNPQRMISYLSAEKKQAHGFTSPLLFPNRNFNPHLPTKIGERGLLFRLDQGLQEWVDNEGGVGPYYLMMHHASDDYCYFGVYQFVRVDPVTKDEWLAQSSLVKDNWVNHALKVNTGEQTRARVFLRRNLGREPTSAEVEAIKKDDSLKGRVTAAQIMEDLDSGTEQLVIWGMKCIKYDYAFEKYLTDNLAAANAELSKKRKSH</sequence>
<evidence type="ECO:0000313" key="3">
    <source>
        <dbReference type="EMBL" id="KAF9789763.1"/>
    </source>
</evidence>
<accession>A0A9P6L9T8</accession>
<comment type="caution">
    <text evidence="3">The sequence shown here is derived from an EMBL/GenBank/DDBJ whole genome shotgun (WGS) entry which is preliminary data.</text>
</comment>
<reference evidence="3" key="2">
    <citation type="submission" date="2020-11" db="EMBL/GenBank/DDBJ databases">
        <authorList>
            <consortium name="DOE Joint Genome Institute"/>
            <person name="Kuo A."/>
            <person name="Miyauchi S."/>
            <person name="Kiss E."/>
            <person name="Drula E."/>
            <person name="Kohler A."/>
            <person name="Sanchez-Garcia M."/>
            <person name="Andreopoulos B."/>
            <person name="Barry K.W."/>
            <person name="Bonito G."/>
            <person name="Buee M."/>
            <person name="Carver A."/>
            <person name="Chen C."/>
            <person name="Cichocki N."/>
            <person name="Clum A."/>
            <person name="Culley D."/>
            <person name="Crous P.W."/>
            <person name="Fauchery L."/>
            <person name="Girlanda M."/>
            <person name="Hayes R."/>
            <person name="Keri Z."/>
            <person name="Labutti K."/>
            <person name="Lipzen A."/>
            <person name="Lombard V."/>
            <person name="Magnuson J."/>
            <person name="Maillard F."/>
            <person name="Morin E."/>
            <person name="Murat C."/>
            <person name="Nolan M."/>
            <person name="Ohm R."/>
            <person name="Pangilinan J."/>
            <person name="Pereira M."/>
            <person name="Perotto S."/>
            <person name="Peter M."/>
            <person name="Riley R."/>
            <person name="Sitrit Y."/>
            <person name="Stielow B."/>
            <person name="Szollosi G."/>
            <person name="Zifcakova L."/>
            <person name="Stursova M."/>
            <person name="Spatafora J.W."/>
            <person name="Tedersoo L."/>
            <person name="Vaario L.-M."/>
            <person name="Yamada A."/>
            <person name="Yan M."/>
            <person name="Wang P."/>
            <person name="Xu J."/>
            <person name="Bruns T."/>
            <person name="Baldrian P."/>
            <person name="Vilgalys R."/>
            <person name="Henrissat B."/>
            <person name="Grigoriev I.V."/>
            <person name="Hibbett D."/>
            <person name="Nagy L.G."/>
            <person name="Martin F.M."/>
        </authorList>
    </citation>
    <scope>NUCLEOTIDE SEQUENCE</scope>
    <source>
        <strain evidence="3">UH-Tt-Lm1</strain>
    </source>
</reference>
<proteinExistence type="predicted"/>
<gene>
    <name evidence="3" type="ORF">BJ322DRAFT_555503</name>
</gene>
<evidence type="ECO:0000313" key="4">
    <source>
        <dbReference type="Proteomes" id="UP000736335"/>
    </source>
</evidence>
<feature type="region of interest" description="Disordered" evidence="1">
    <location>
        <begin position="1"/>
        <end position="39"/>
    </location>
</feature>
<name>A0A9P6L9T8_9AGAM</name>
<keyword evidence="4" id="KW-1185">Reference proteome</keyword>
<dbReference type="Pfam" id="PF20411">
    <property type="entry name" value="DUF6697"/>
    <property type="match status" value="1"/>
</dbReference>
<feature type="domain" description="DUF6697" evidence="2">
    <location>
        <begin position="76"/>
        <end position="271"/>
    </location>
</feature>
<dbReference type="AlphaFoldDB" id="A0A9P6L9T8"/>